<dbReference type="Proteomes" id="UP001152885">
    <property type="component" value="Unassembled WGS sequence"/>
</dbReference>
<dbReference type="PANTHER" id="PTHR34814:SF1">
    <property type="entry name" value="NITROSOGUANIDINE RESISTANCE PROTEIN SNG1"/>
    <property type="match status" value="1"/>
</dbReference>
<dbReference type="EMBL" id="CANTUO010000006">
    <property type="protein sequence ID" value="CAI5760462.1"/>
    <property type="molecule type" value="Genomic_DNA"/>
</dbReference>
<protein>
    <recommendedName>
        <fullName evidence="3">DUF3533 domain-containing protein</fullName>
    </recommendedName>
</protein>
<keyword evidence="2" id="KW-0812">Transmembrane</keyword>
<gene>
    <name evidence="4" type="ORF">CANVERA_P4972</name>
</gene>
<feature type="region of interest" description="Disordered" evidence="1">
    <location>
        <begin position="1"/>
        <end position="24"/>
    </location>
</feature>
<feature type="transmembrane region" description="Helical" evidence="2">
    <location>
        <begin position="387"/>
        <end position="409"/>
    </location>
</feature>
<sequence>MSESVDPLDYDPANGVGGGGITTDAIEKVQSRRHEEDEKELPYEESLTWPQRFKEYILVAPKFAKAYITVFVIFMGLLSLYWGSMYRRFDRYKNMDYLVISQDESFQFEGQLINPSVNDAFMEMLNNEPISNLGKYHVRNITEFKELAIKHNNTVLEEVIRQVHHQKYWAGVYIAPNTTYNLYSSFHQGIPFVKVNESVSLIYETGRHYSGLSQYIFRNMDAMNEEWVRFYVSDVYQTILSSLNSTEKQNLASNISILTTYPTFNFMDQRPASTPASLGPSELGLVYALLFSFHQFNFSLEIYSFMRKRIKYRSYLFYRFLASQINALVLALVYALVTIAFQVPTNVTFGHSGFVVLWMFIFLYMSSMGTINENVVSVLFAFDKKTLIAPWMIFMIVTNISVTFAPFVLSPGFYKYGYASPMYNTYEALKVVFYNTWKGHLGRNLGILVCWIVVGNISLIFVSNWATNKAKRLAKKQKTG</sequence>
<name>A0A9W4XNH0_9ASCO</name>
<reference evidence="4" key="1">
    <citation type="submission" date="2022-12" db="EMBL/GenBank/DDBJ databases">
        <authorList>
            <person name="Brejova B."/>
        </authorList>
    </citation>
    <scope>NUCLEOTIDE SEQUENCE</scope>
</reference>
<feature type="transmembrane region" description="Helical" evidence="2">
    <location>
        <begin position="66"/>
        <end position="83"/>
    </location>
</feature>
<dbReference type="Pfam" id="PF12051">
    <property type="entry name" value="DUF3533"/>
    <property type="match status" value="1"/>
</dbReference>
<dbReference type="InterPro" id="IPR022703">
    <property type="entry name" value="DUF3533"/>
</dbReference>
<organism evidence="4 5">
    <name type="scientific">Candida verbasci</name>
    <dbReference type="NCBI Taxonomy" id="1227364"/>
    <lineage>
        <taxon>Eukaryota</taxon>
        <taxon>Fungi</taxon>
        <taxon>Dikarya</taxon>
        <taxon>Ascomycota</taxon>
        <taxon>Saccharomycotina</taxon>
        <taxon>Pichiomycetes</taxon>
        <taxon>Debaryomycetaceae</taxon>
        <taxon>Candida/Lodderomyces clade</taxon>
        <taxon>Candida</taxon>
    </lineage>
</organism>
<accession>A0A9W4XNH0</accession>
<feature type="domain" description="DUF3533" evidence="3">
    <location>
        <begin position="67"/>
        <end position="456"/>
    </location>
</feature>
<evidence type="ECO:0000259" key="3">
    <source>
        <dbReference type="Pfam" id="PF12051"/>
    </source>
</evidence>
<proteinExistence type="predicted"/>
<dbReference type="AlphaFoldDB" id="A0A9W4XNH0"/>
<feature type="transmembrane region" description="Helical" evidence="2">
    <location>
        <begin position="347"/>
        <end position="366"/>
    </location>
</feature>
<dbReference type="PANTHER" id="PTHR34814">
    <property type="entry name" value="NITROSOGUANIDINE RESISTANCE PROTEIN SNG1"/>
    <property type="match status" value="1"/>
</dbReference>
<comment type="caution">
    <text evidence="4">The sequence shown here is derived from an EMBL/GenBank/DDBJ whole genome shotgun (WGS) entry which is preliminary data.</text>
</comment>
<keyword evidence="2" id="KW-1133">Transmembrane helix</keyword>
<keyword evidence="2" id="KW-0472">Membrane</keyword>
<dbReference type="InterPro" id="IPR053001">
    <property type="entry name" value="MNNG_permease-like"/>
</dbReference>
<feature type="transmembrane region" description="Helical" evidence="2">
    <location>
        <begin position="445"/>
        <end position="466"/>
    </location>
</feature>
<evidence type="ECO:0000313" key="4">
    <source>
        <dbReference type="EMBL" id="CAI5760462.1"/>
    </source>
</evidence>
<evidence type="ECO:0000256" key="1">
    <source>
        <dbReference type="SAM" id="MobiDB-lite"/>
    </source>
</evidence>
<keyword evidence="5" id="KW-1185">Reference proteome</keyword>
<feature type="transmembrane region" description="Helical" evidence="2">
    <location>
        <begin position="316"/>
        <end position="341"/>
    </location>
</feature>
<evidence type="ECO:0000256" key="2">
    <source>
        <dbReference type="SAM" id="Phobius"/>
    </source>
</evidence>
<dbReference type="OrthoDB" id="2140105at2759"/>
<evidence type="ECO:0000313" key="5">
    <source>
        <dbReference type="Proteomes" id="UP001152885"/>
    </source>
</evidence>
<dbReference type="GO" id="GO:0016020">
    <property type="term" value="C:membrane"/>
    <property type="evidence" value="ECO:0007669"/>
    <property type="project" value="TreeGrafter"/>
</dbReference>